<feature type="transmembrane region" description="Helical" evidence="1">
    <location>
        <begin position="234"/>
        <end position="252"/>
    </location>
</feature>
<feature type="transmembrane region" description="Helical" evidence="1">
    <location>
        <begin position="85"/>
        <end position="111"/>
    </location>
</feature>
<keyword evidence="1" id="KW-0812">Transmembrane</keyword>
<feature type="transmembrane region" description="Helical" evidence="1">
    <location>
        <begin position="202"/>
        <end position="222"/>
    </location>
</feature>
<keyword evidence="1" id="KW-0472">Membrane</keyword>
<sequence>MSSASFVIHGLLVPQRWDLMSIFPRPVFEVRSEFLELVQNWAAGFLYVALGVLLPHLARCSSVHLQRTLSVANRKAPNMKLGRPYMFFSSVLWPVAFLSGMVAPVLIWLPLLYGDGFARQMQVGFWTAFSVFTWSIGMLCFGPCMVEEIGTIAVQTIVDGVVKEVADMRATPNQWQNVLDLVRATDFLVVDTFDWKCLGRLIIFRVSMLFSLAIGFGVVGTVHSRYLSRKGTMVMGGLSAICGCAILLRVGLINGTCSNKQPGSKCLTAELLHIMVEHELRHDSEPRAFCQLSFYLSERTIGIELLGTRITTDFVANVALRTCFYFPAAVAVIECVWHNHTIDDIVTTS</sequence>
<evidence type="ECO:0000313" key="2">
    <source>
        <dbReference type="EMBL" id="CAK0881241.1"/>
    </source>
</evidence>
<organism evidence="2 3">
    <name type="scientific">Prorocentrum cordatum</name>
    <dbReference type="NCBI Taxonomy" id="2364126"/>
    <lineage>
        <taxon>Eukaryota</taxon>
        <taxon>Sar</taxon>
        <taxon>Alveolata</taxon>
        <taxon>Dinophyceae</taxon>
        <taxon>Prorocentrales</taxon>
        <taxon>Prorocentraceae</taxon>
        <taxon>Prorocentrum</taxon>
    </lineage>
</organism>
<accession>A0ABN9W5A9</accession>
<feature type="transmembrane region" description="Helical" evidence="1">
    <location>
        <begin position="41"/>
        <end position="58"/>
    </location>
</feature>
<dbReference type="Proteomes" id="UP001189429">
    <property type="component" value="Unassembled WGS sequence"/>
</dbReference>
<gene>
    <name evidence="2" type="ORF">PCOR1329_LOCUS64155</name>
</gene>
<keyword evidence="1" id="KW-1133">Transmembrane helix</keyword>
<comment type="caution">
    <text evidence="2">The sequence shown here is derived from an EMBL/GenBank/DDBJ whole genome shotgun (WGS) entry which is preliminary data.</text>
</comment>
<evidence type="ECO:0000313" key="3">
    <source>
        <dbReference type="Proteomes" id="UP001189429"/>
    </source>
</evidence>
<feature type="transmembrane region" description="Helical" evidence="1">
    <location>
        <begin position="123"/>
        <end position="141"/>
    </location>
</feature>
<keyword evidence="3" id="KW-1185">Reference proteome</keyword>
<evidence type="ECO:0008006" key="4">
    <source>
        <dbReference type="Google" id="ProtNLM"/>
    </source>
</evidence>
<protein>
    <recommendedName>
        <fullName evidence="4">Solute carrier family 40 protein</fullName>
    </recommendedName>
</protein>
<evidence type="ECO:0000256" key="1">
    <source>
        <dbReference type="SAM" id="Phobius"/>
    </source>
</evidence>
<name>A0ABN9W5A9_9DINO</name>
<dbReference type="EMBL" id="CAUYUJ010018170">
    <property type="protein sequence ID" value="CAK0881241.1"/>
    <property type="molecule type" value="Genomic_DNA"/>
</dbReference>
<reference evidence="2" key="1">
    <citation type="submission" date="2023-10" db="EMBL/GenBank/DDBJ databases">
        <authorList>
            <person name="Chen Y."/>
            <person name="Shah S."/>
            <person name="Dougan E. K."/>
            <person name="Thang M."/>
            <person name="Chan C."/>
        </authorList>
    </citation>
    <scope>NUCLEOTIDE SEQUENCE [LARGE SCALE GENOMIC DNA]</scope>
</reference>
<proteinExistence type="predicted"/>